<gene>
    <name evidence="2" type="ORF">B1A_19211</name>
</gene>
<keyword evidence="2" id="KW-0548">Nucleotidyltransferase</keyword>
<dbReference type="AlphaFoldDB" id="T0YI87"/>
<dbReference type="Gene3D" id="3.90.550.10">
    <property type="entry name" value="Spore Coat Polysaccharide Biosynthesis Protein SpsA, Chain A"/>
    <property type="match status" value="1"/>
</dbReference>
<dbReference type="GO" id="GO:0008781">
    <property type="term" value="F:N-acylneuraminate cytidylyltransferase activity"/>
    <property type="evidence" value="ECO:0007669"/>
    <property type="project" value="UniProtKB-EC"/>
</dbReference>
<accession>T0YI87</accession>
<name>T0YI87_9ZZZZ</name>
<feature type="region of interest" description="Disordered" evidence="1">
    <location>
        <begin position="142"/>
        <end position="171"/>
    </location>
</feature>
<protein>
    <submittedName>
        <fullName evidence="2">Acylneuraminate cytidylyltransferase</fullName>
        <ecNumber evidence="2">2.7.7.43</ecNumber>
    </submittedName>
</protein>
<dbReference type="InterPro" id="IPR003329">
    <property type="entry name" value="Cytidylyl_trans"/>
</dbReference>
<proteinExistence type="predicted"/>
<comment type="caution">
    <text evidence="2">The sequence shown here is derived from an EMBL/GenBank/DDBJ whole genome shotgun (WGS) entry which is preliminary data.</text>
</comment>
<organism evidence="2">
    <name type="scientific">mine drainage metagenome</name>
    <dbReference type="NCBI Taxonomy" id="410659"/>
    <lineage>
        <taxon>unclassified sequences</taxon>
        <taxon>metagenomes</taxon>
        <taxon>ecological metagenomes</taxon>
    </lineage>
</organism>
<evidence type="ECO:0000256" key="1">
    <source>
        <dbReference type="SAM" id="MobiDB-lite"/>
    </source>
</evidence>
<dbReference type="Pfam" id="PF02348">
    <property type="entry name" value="CTP_transf_3"/>
    <property type="match status" value="1"/>
</dbReference>
<dbReference type="InterPro" id="IPR029044">
    <property type="entry name" value="Nucleotide-diphossugar_trans"/>
</dbReference>
<evidence type="ECO:0000313" key="2">
    <source>
        <dbReference type="EMBL" id="EQD32853.1"/>
    </source>
</evidence>
<dbReference type="SUPFAM" id="SSF53448">
    <property type="entry name" value="Nucleotide-diphospho-sugar transferases"/>
    <property type="match status" value="1"/>
</dbReference>
<keyword evidence="2" id="KW-0808">Transferase</keyword>
<sequence length="171" mass="17983">MSGEQLPGFSVVIPARFTSTRLPGKPLRLLAGTPLIEHVARRALTMGRDEMAADEGRPAAGALEGEQLCAEPLASVAVRRAAPREHERLDSLGSCSPDDLELPAEVPTRVADDDRPSGFAGGFESAAGHFGEVRIRDVVDDESDRGVARAGERTRMGVGGVGEGGGRREDA</sequence>
<reference evidence="2" key="2">
    <citation type="journal article" date="2014" name="ISME J.">
        <title>Microbial stratification in low pH oxic and suboxic macroscopic growths along an acid mine drainage.</title>
        <authorList>
            <person name="Mendez-Garcia C."/>
            <person name="Mesa V."/>
            <person name="Sprenger R.R."/>
            <person name="Richter M."/>
            <person name="Diez M.S."/>
            <person name="Solano J."/>
            <person name="Bargiela R."/>
            <person name="Golyshina O.V."/>
            <person name="Manteca A."/>
            <person name="Ramos J.L."/>
            <person name="Gallego J.R."/>
            <person name="Llorente I."/>
            <person name="Martins Dos Santos V.A."/>
            <person name="Jensen O.N."/>
            <person name="Pelaez A.I."/>
            <person name="Sanchez J."/>
            <person name="Ferrer M."/>
        </authorList>
    </citation>
    <scope>NUCLEOTIDE SEQUENCE</scope>
</reference>
<feature type="compositionally biased region" description="Basic and acidic residues" evidence="1">
    <location>
        <begin position="142"/>
        <end position="155"/>
    </location>
</feature>
<dbReference type="EMBL" id="AUZX01014172">
    <property type="protein sequence ID" value="EQD32853.1"/>
    <property type="molecule type" value="Genomic_DNA"/>
</dbReference>
<reference evidence="2" key="1">
    <citation type="submission" date="2013-08" db="EMBL/GenBank/DDBJ databases">
        <authorList>
            <person name="Mendez C."/>
            <person name="Richter M."/>
            <person name="Ferrer M."/>
            <person name="Sanchez J."/>
        </authorList>
    </citation>
    <scope>NUCLEOTIDE SEQUENCE</scope>
</reference>
<dbReference type="EC" id="2.7.7.43" evidence="2"/>